<evidence type="ECO:0000256" key="4">
    <source>
        <dbReference type="ARBA" id="ARBA00022692"/>
    </source>
</evidence>
<dbReference type="Pfam" id="PF02534">
    <property type="entry name" value="T4SS-DNA_transf"/>
    <property type="match status" value="1"/>
</dbReference>
<protein>
    <submittedName>
        <fullName evidence="7">Type IV secretory system conjugative DNA transfer family protein</fullName>
    </submittedName>
</protein>
<dbReference type="Gene3D" id="3.40.50.300">
    <property type="entry name" value="P-loop containing nucleotide triphosphate hydrolases"/>
    <property type="match status" value="1"/>
</dbReference>
<comment type="subcellular location">
    <subcellularLocation>
        <location evidence="1">Cell membrane</location>
        <topology evidence="1">Multi-pass membrane protein</topology>
    </subcellularLocation>
</comment>
<accession>A0ABT3ARG6</accession>
<name>A0ABT3ARG6_9RHOB</name>
<keyword evidence="8" id="KW-1185">Reference proteome</keyword>
<dbReference type="EMBL" id="JAOWLB010000034">
    <property type="protein sequence ID" value="MCV2891282.1"/>
    <property type="molecule type" value="Genomic_DNA"/>
</dbReference>
<keyword evidence="5" id="KW-1133">Transmembrane helix</keyword>
<dbReference type="InterPro" id="IPR051539">
    <property type="entry name" value="T4SS-coupling_protein"/>
</dbReference>
<evidence type="ECO:0000313" key="7">
    <source>
        <dbReference type="EMBL" id="MCV2891282.1"/>
    </source>
</evidence>
<evidence type="ECO:0000313" key="8">
    <source>
        <dbReference type="Proteomes" id="UP001320899"/>
    </source>
</evidence>
<evidence type="ECO:0000256" key="2">
    <source>
        <dbReference type="ARBA" id="ARBA00008806"/>
    </source>
</evidence>
<comment type="caution">
    <text evidence="7">The sequence shown here is derived from an EMBL/GenBank/DDBJ whole genome shotgun (WGS) entry which is preliminary data.</text>
</comment>
<dbReference type="SUPFAM" id="SSF52540">
    <property type="entry name" value="P-loop containing nucleoside triphosphate hydrolases"/>
    <property type="match status" value="1"/>
</dbReference>
<keyword evidence="6" id="KW-0472">Membrane</keyword>
<evidence type="ECO:0000256" key="5">
    <source>
        <dbReference type="ARBA" id="ARBA00022989"/>
    </source>
</evidence>
<keyword evidence="3" id="KW-1003">Cell membrane</keyword>
<dbReference type="CDD" id="cd01127">
    <property type="entry name" value="TrwB_TraG_TraD_VirD4"/>
    <property type="match status" value="1"/>
</dbReference>
<comment type="similarity">
    <text evidence="2">Belongs to the VirD4/TraG family.</text>
</comment>
<evidence type="ECO:0000256" key="1">
    <source>
        <dbReference type="ARBA" id="ARBA00004651"/>
    </source>
</evidence>
<sequence length="510" mass="56930">MTTKPTGIGQTLSQSLRLSSDAMHEREKAEEAERAAYRRQYWQGYVKKVKRIFGTVTPEDFEAVQLRAEDAGRSIWGQVWAESQAYLAGQTLATGEIADRQRELVAELRRMGRGKSSTFVLPNLLSPPSSLPSFVVSDTSGELYQASSGYLASRGYLIRVLNLMDPAHSETYNPLANATAPQHLAELAKTLVRSASGRSAGQVAHDPFWDQSAEKMIRLLAQCLLNQPDPSYRNLANLRHLVLGFDAHVAPQGQLGQIDRFVLNATQNDQSTFAAYRAFVQGNLKTIQSVLMTADVALDAIATPEMAALTATNTLNFGELRHRPTALYVMVNQTQMELYAFLLNLFYADLFKALLKNPTNPGRPVWLFLDEFGHLQIPGFEVFATTARKYKVSYSLFLQSLAQLEGRYGAQNARTIVEGLGTEIYLPGTSLETARNLEARLGRSDKAPLMAANDIIRMDEDQALMLYSNRLPVLLKTKRYYQRADLRRRARKSTAPLPYQATRAPVMIPF</sequence>
<dbReference type="InterPro" id="IPR003688">
    <property type="entry name" value="TraG/VirD4"/>
</dbReference>
<dbReference type="RefSeq" id="WP_263830884.1">
    <property type="nucleotide sequence ID" value="NZ_JAOWLB010000034.1"/>
</dbReference>
<keyword evidence="4" id="KW-0812">Transmembrane</keyword>
<reference evidence="7 8" key="1">
    <citation type="submission" date="2022-10" db="EMBL/GenBank/DDBJ databases">
        <title>Ruegeria sp. nov., isolated from ocean surface sediments.</title>
        <authorList>
            <person name="He W."/>
            <person name="Xue H.-P."/>
            <person name="Zhang D.-F."/>
        </authorList>
    </citation>
    <scope>NUCLEOTIDE SEQUENCE [LARGE SCALE GENOMIC DNA]</scope>
    <source>
        <strain evidence="7 8">XHP0148</strain>
    </source>
</reference>
<dbReference type="InterPro" id="IPR027417">
    <property type="entry name" value="P-loop_NTPase"/>
</dbReference>
<evidence type="ECO:0000256" key="3">
    <source>
        <dbReference type="ARBA" id="ARBA00022475"/>
    </source>
</evidence>
<dbReference type="PANTHER" id="PTHR37937:SF1">
    <property type="entry name" value="CONJUGATIVE TRANSFER: DNA TRANSPORT"/>
    <property type="match status" value="1"/>
</dbReference>
<evidence type="ECO:0000256" key="6">
    <source>
        <dbReference type="ARBA" id="ARBA00023136"/>
    </source>
</evidence>
<dbReference type="Proteomes" id="UP001320899">
    <property type="component" value="Unassembled WGS sequence"/>
</dbReference>
<dbReference type="PANTHER" id="PTHR37937">
    <property type="entry name" value="CONJUGATIVE TRANSFER: DNA TRANSPORT"/>
    <property type="match status" value="1"/>
</dbReference>
<organism evidence="7 8">
    <name type="scientific">Ruegeria aquimaris</name>
    <dbReference type="NCBI Taxonomy" id="2984333"/>
    <lineage>
        <taxon>Bacteria</taxon>
        <taxon>Pseudomonadati</taxon>
        <taxon>Pseudomonadota</taxon>
        <taxon>Alphaproteobacteria</taxon>
        <taxon>Rhodobacterales</taxon>
        <taxon>Roseobacteraceae</taxon>
        <taxon>Ruegeria</taxon>
    </lineage>
</organism>
<proteinExistence type="inferred from homology"/>
<gene>
    <name evidence="7" type="ORF">OE747_23430</name>
</gene>